<protein>
    <submittedName>
        <fullName evidence="1">Uncharacterized protein</fullName>
    </submittedName>
</protein>
<gene>
    <name evidence="1" type="ORF">L201_002610</name>
</gene>
<name>A0AAX4JTB5_9TREE</name>
<reference evidence="1 2" key="1">
    <citation type="submission" date="2024-01" db="EMBL/GenBank/DDBJ databases">
        <title>Comparative genomics of Cryptococcus and Kwoniella reveals pathogenesis evolution and contrasting modes of karyotype evolution via chromosome fusion or intercentromeric recombination.</title>
        <authorList>
            <person name="Coelho M.A."/>
            <person name="David-Palma M."/>
            <person name="Shea T."/>
            <person name="Bowers K."/>
            <person name="McGinley-Smith S."/>
            <person name="Mohammad A.W."/>
            <person name="Gnirke A."/>
            <person name="Yurkov A.M."/>
            <person name="Nowrousian M."/>
            <person name="Sun S."/>
            <person name="Cuomo C.A."/>
            <person name="Heitman J."/>
        </authorList>
    </citation>
    <scope>NUCLEOTIDE SEQUENCE [LARGE SCALE GENOMIC DNA]</scope>
    <source>
        <strain evidence="1 2">CBS 6074</strain>
    </source>
</reference>
<dbReference type="EMBL" id="CP144100">
    <property type="protein sequence ID" value="WWC87718.1"/>
    <property type="molecule type" value="Genomic_DNA"/>
</dbReference>
<organism evidence="1 2">
    <name type="scientific">Kwoniella dendrophila CBS 6074</name>
    <dbReference type="NCBI Taxonomy" id="1295534"/>
    <lineage>
        <taxon>Eukaryota</taxon>
        <taxon>Fungi</taxon>
        <taxon>Dikarya</taxon>
        <taxon>Basidiomycota</taxon>
        <taxon>Agaricomycotina</taxon>
        <taxon>Tremellomycetes</taxon>
        <taxon>Tremellales</taxon>
        <taxon>Cryptococcaceae</taxon>
        <taxon>Kwoniella</taxon>
    </lineage>
</organism>
<sequence>MVYPKNTHPLGHLINFIVIFENAHPNWKSGNELWLHTHSKEIIIDFNTGRKNFDPPLAIFNEKAKKGEFEFIGFWSIKSIKIVLPHSQESTSMLKVKESIRAFGHSGKINKSLPDPISYTWLKYNLEPIENVNYQLTKDMSRGEAARYTLSIGNLTKELDILISLDRLK</sequence>
<dbReference type="GeneID" id="91093282"/>
<evidence type="ECO:0000313" key="2">
    <source>
        <dbReference type="Proteomes" id="UP001355207"/>
    </source>
</evidence>
<dbReference type="Proteomes" id="UP001355207">
    <property type="component" value="Chromosome 3"/>
</dbReference>
<keyword evidence="2" id="KW-1185">Reference proteome</keyword>
<dbReference type="AlphaFoldDB" id="A0AAX4JTB5"/>
<dbReference type="RefSeq" id="XP_066074481.1">
    <property type="nucleotide sequence ID" value="XM_066218384.1"/>
</dbReference>
<proteinExistence type="predicted"/>
<evidence type="ECO:0000313" key="1">
    <source>
        <dbReference type="EMBL" id="WWC87718.1"/>
    </source>
</evidence>
<accession>A0AAX4JTB5</accession>